<dbReference type="EMBL" id="BGPR01003357">
    <property type="protein sequence ID" value="GBM87099.1"/>
    <property type="molecule type" value="Genomic_DNA"/>
</dbReference>
<comment type="caution">
    <text evidence="1">The sequence shown here is derived from an EMBL/GenBank/DDBJ whole genome shotgun (WGS) entry which is preliminary data.</text>
</comment>
<protein>
    <recommendedName>
        <fullName evidence="3">Histone-lysine N-methyltransferase SETMAR</fullName>
    </recommendedName>
</protein>
<dbReference type="PANTHER" id="PTHR46060">
    <property type="entry name" value="MARINER MOS1 TRANSPOSASE-LIKE PROTEIN"/>
    <property type="match status" value="1"/>
</dbReference>
<dbReference type="AlphaFoldDB" id="A0A4Y2JC33"/>
<reference evidence="1 2" key="1">
    <citation type="journal article" date="2019" name="Sci. Rep.">
        <title>Orb-weaving spider Araneus ventricosus genome elucidates the spidroin gene catalogue.</title>
        <authorList>
            <person name="Kono N."/>
            <person name="Nakamura H."/>
            <person name="Ohtoshi R."/>
            <person name="Moran D.A.P."/>
            <person name="Shinohara A."/>
            <person name="Yoshida Y."/>
            <person name="Fujiwara M."/>
            <person name="Mori M."/>
            <person name="Tomita M."/>
            <person name="Arakawa K."/>
        </authorList>
    </citation>
    <scope>NUCLEOTIDE SEQUENCE [LARGE SCALE GENOMIC DNA]</scope>
</reference>
<gene>
    <name evidence="1" type="ORF">AVEN_194093_1</name>
</gene>
<accession>A0A4Y2JC33</accession>
<dbReference type="InterPro" id="IPR052709">
    <property type="entry name" value="Transposase-MT_Hybrid"/>
</dbReference>
<dbReference type="Proteomes" id="UP000499080">
    <property type="component" value="Unassembled WGS sequence"/>
</dbReference>
<evidence type="ECO:0000313" key="1">
    <source>
        <dbReference type="EMBL" id="GBM87099.1"/>
    </source>
</evidence>
<proteinExistence type="predicted"/>
<dbReference type="PANTHER" id="PTHR46060:SF1">
    <property type="entry name" value="MARINER MOS1 TRANSPOSASE-LIKE PROTEIN"/>
    <property type="match status" value="1"/>
</dbReference>
<dbReference type="InterPro" id="IPR036397">
    <property type="entry name" value="RNaseH_sf"/>
</dbReference>
<sequence>MIFLDGGARPHTSNQTKQWLEQRKWEVLQHPPYSPDLSPMEFHLFRTFKEIFGGKMLCGSGGFAKHLLIRKTLVAPRTNLSFYTGAKKMKAERASV</sequence>
<name>A0A4Y2JC33_ARAVE</name>
<keyword evidence="2" id="KW-1185">Reference proteome</keyword>
<evidence type="ECO:0008006" key="3">
    <source>
        <dbReference type="Google" id="ProtNLM"/>
    </source>
</evidence>
<dbReference type="GO" id="GO:0003676">
    <property type="term" value="F:nucleic acid binding"/>
    <property type="evidence" value="ECO:0007669"/>
    <property type="project" value="InterPro"/>
</dbReference>
<dbReference type="Gene3D" id="3.30.420.10">
    <property type="entry name" value="Ribonuclease H-like superfamily/Ribonuclease H"/>
    <property type="match status" value="1"/>
</dbReference>
<organism evidence="1 2">
    <name type="scientific">Araneus ventricosus</name>
    <name type="common">Orbweaver spider</name>
    <name type="synonym">Epeira ventricosa</name>
    <dbReference type="NCBI Taxonomy" id="182803"/>
    <lineage>
        <taxon>Eukaryota</taxon>
        <taxon>Metazoa</taxon>
        <taxon>Ecdysozoa</taxon>
        <taxon>Arthropoda</taxon>
        <taxon>Chelicerata</taxon>
        <taxon>Arachnida</taxon>
        <taxon>Araneae</taxon>
        <taxon>Araneomorphae</taxon>
        <taxon>Entelegynae</taxon>
        <taxon>Araneoidea</taxon>
        <taxon>Araneidae</taxon>
        <taxon>Araneus</taxon>
    </lineage>
</organism>
<evidence type="ECO:0000313" key="2">
    <source>
        <dbReference type="Proteomes" id="UP000499080"/>
    </source>
</evidence>
<dbReference type="OrthoDB" id="6431382at2759"/>